<dbReference type="EMBL" id="AEJB01000107">
    <property type="protein sequence ID" value="ELP70053.1"/>
    <property type="molecule type" value="Genomic_DNA"/>
</dbReference>
<gene>
    <name evidence="1" type="ORF">STRTUCAR8_08643</name>
</gene>
<dbReference type="Proteomes" id="UP000010931">
    <property type="component" value="Unassembled WGS sequence"/>
</dbReference>
<evidence type="ECO:0000313" key="2">
    <source>
        <dbReference type="Proteomes" id="UP000010931"/>
    </source>
</evidence>
<proteinExistence type="predicted"/>
<evidence type="ECO:0000313" key="1">
    <source>
        <dbReference type="EMBL" id="ELP70053.1"/>
    </source>
</evidence>
<keyword evidence="2" id="KW-1185">Reference proteome</keyword>
<dbReference type="InterPro" id="IPR010982">
    <property type="entry name" value="Lambda_DNA-bd_dom_sf"/>
</dbReference>
<name>L7FF97_STRT8</name>
<accession>L7FF97</accession>
<sequence>MRAMTESLQRTDFTDLLKGRRAELGYSLRDMADRCIDPETGEQPKFGWLSKVERGEPIDAPKAERLKALSIGYELPVQVLQVAMFRQLYGYDPASDPNAVWSADLTTRIIVARAGEMSPEDRQDLADIAEIYARRKTQRDGKSGE</sequence>
<organism evidence="1 2">
    <name type="scientific">Streptomyces turgidiscabies (strain Car8)</name>
    <dbReference type="NCBI Taxonomy" id="698760"/>
    <lineage>
        <taxon>Bacteria</taxon>
        <taxon>Bacillati</taxon>
        <taxon>Actinomycetota</taxon>
        <taxon>Actinomycetes</taxon>
        <taxon>Kitasatosporales</taxon>
        <taxon>Streptomycetaceae</taxon>
        <taxon>Streptomyces</taxon>
    </lineage>
</organism>
<dbReference type="Gene3D" id="1.10.260.40">
    <property type="entry name" value="lambda repressor-like DNA-binding domains"/>
    <property type="match status" value="1"/>
</dbReference>
<dbReference type="PATRIC" id="fig|698760.3.peg.1301"/>
<reference evidence="1 2" key="1">
    <citation type="journal article" date="2011" name="Plasmid">
        <title>Streptomyces turgidiscabies Car8 contains a modular pathogenicity island that shares virulence genes with other actinobacterial plant pathogens.</title>
        <authorList>
            <person name="Huguet-Tapia J.C."/>
            <person name="Badger J.H."/>
            <person name="Loria R."/>
            <person name="Pettis G.S."/>
        </authorList>
    </citation>
    <scope>NUCLEOTIDE SEQUENCE [LARGE SCALE GENOMIC DNA]</scope>
    <source>
        <strain evidence="1 2">Car8</strain>
    </source>
</reference>
<dbReference type="AlphaFoldDB" id="L7FF97"/>
<dbReference type="GO" id="GO:0003677">
    <property type="term" value="F:DNA binding"/>
    <property type="evidence" value="ECO:0007669"/>
    <property type="project" value="InterPro"/>
</dbReference>
<comment type="caution">
    <text evidence="1">The sequence shown here is derived from an EMBL/GenBank/DDBJ whole genome shotgun (WGS) entry which is preliminary data.</text>
</comment>
<protein>
    <submittedName>
        <fullName evidence="1">Uncharacterized protein</fullName>
    </submittedName>
</protein>